<dbReference type="AlphaFoldDB" id="A0A9D1SFR3"/>
<keyword evidence="4" id="KW-0238">DNA-binding</keyword>
<protein>
    <submittedName>
        <fullName evidence="8">RNA polymerase sigma factor</fullName>
    </submittedName>
</protein>
<keyword evidence="2" id="KW-0805">Transcription regulation</keyword>
<dbReference type="Proteomes" id="UP000824081">
    <property type="component" value="Unassembled WGS sequence"/>
</dbReference>
<feature type="domain" description="RNA polymerase sigma factor 70 region 4 type 2" evidence="7">
    <location>
        <begin position="111"/>
        <end position="151"/>
    </location>
</feature>
<sequence length="171" mass="19734">MDKKQIDALMTKVAEGDNRAFERLYEETRRGVYAFAYSYLGNPADAEDATEEVYFTVKRKAYLYRPGTDARAWLFQIAKNLSLDELRRRKQRPESLEGLSSDPSEQPKLPALDLMTAALNESEKEIVLLHAVWGYKHREIAKMTGLPLGTVTWKYKSAAEKLRRAWKEEES</sequence>
<dbReference type="Pfam" id="PF04542">
    <property type="entry name" value="Sigma70_r2"/>
    <property type="match status" value="1"/>
</dbReference>
<dbReference type="InterPro" id="IPR013325">
    <property type="entry name" value="RNA_pol_sigma_r2"/>
</dbReference>
<evidence type="ECO:0000256" key="4">
    <source>
        <dbReference type="ARBA" id="ARBA00023125"/>
    </source>
</evidence>
<dbReference type="InterPro" id="IPR013324">
    <property type="entry name" value="RNA_pol_sigma_r3/r4-like"/>
</dbReference>
<name>A0A9D1SFR3_9FIRM</name>
<dbReference type="InterPro" id="IPR013249">
    <property type="entry name" value="RNA_pol_sigma70_r4_t2"/>
</dbReference>
<dbReference type="Gene3D" id="1.10.10.10">
    <property type="entry name" value="Winged helix-like DNA-binding domain superfamily/Winged helix DNA-binding domain"/>
    <property type="match status" value="1"/>
</dbReference>
<reference evidence="8" key="1">
    <citation type="submission" date="2020-10" db="EMBL/GenBank/DDBJ databases">
        <authorList>
            <person name="Gilroy R."/>
        </authorList>
    </citation>
    <scope>NUCLEOTIDE SEQUENCE</scope>
    <source>
        <strain evidence="8">11687</strain>
    </source>
</reference>
<comment type="similarity">
    <text evidence="1">Belongs to the sigma-70 factor family. ECF subfamily.</text>
</comment>
<evidence type="ECO:0000313" key="9">
    <source>
        <dbReference type="Proteomes" id="UP000824081"/>
    </source>
</evidence>
<dbReference type="InterPro" id="IPR039425">
    <property type="entry name" value="RNA_pol_sigma-70-like"/>
</dbReference>
<keyword evidence="5" id="KW-0804">Transcription</keyword>
<dbReference type="PANTHER" id="PTHR43133:SF8">
    <property type="entry name" value="RNA POLYMERASE SIGMA FACTOR HI_1459-RELATED"/>
    <property type="match status" value="1"/>
</dbReference>
<organism evidence="8 9">
    <name type="scientific">Candidatus Scatosoma pullistercoris</name>
    <dbReference type="NCBI Taxonomy" id="2840934"/>
    <lineage>
        <taxon>Bacteria</taxon>
        <taxon>Bacillati</taxon>
        <taxon>Bacillota</taxon>
        <taxon>Clostridia</taxon>
        <taxon>Candidatus Scatosoma</taxon>
    </lineage>
</organism>
<evidence type="ECO:0000256" key="1">
    <source>
        <dbReference type="ARBA" id="ARBA00010641"/>
    </source>
</evidence>
<evidence type="ECO:0000313" key="8">
    <source>
        <dbReference type="EMBL" id="HIU58521.1"/>
    </source>
</evidence>
<dbReference type="GO" id="GO:0006352">
    <property type="term" value="P:DNA-templated transcription initiation"/>
    <property type="evidence" value="ECO:0007669"/>
    <property type="project" value="InterPro"/>
</dbReference>
<dbReference type="SUPFAM" id="SSF88659">
    <property type="entry name" value="Sigma3 and sigma4 domains of RNA polymerase sigma factors"/>
    <property type="match status" value="1"/>
</dbReference>
<dbReference type="InterPro" id="IPR036388">
    <property type="entry name" value="WH-like_DNA-bd_sf"/>
</dbReference>
<keyword evidence="3" id="KW-0731">Sigma factor</keyword>
<evidence type="ECO:0000256" key="2">
    <source>
        <dbReference type="ARBA" id="ARBA00023015"/>
    </source>
</evidence>
<dbReference type="InterPro" id="IPR007627">
    <property type="entry name" value="RNA_pol_sigma70_r2"/>
</dbReference>
<feature type="domain" description="RNA polymerase sigma-70 region 2" evidence="6">
    <location>
        <begin position="24"/>
        <end position="90"/>
    </location>
</feature>
<proteinExistence type="inferred from homology"/>
<gene>
    <name evidence="8" type="ORF">IAC57_00320</name>
</gene>
<evidence type="ECO:0000256" key="3">
    <source>
        <dbReference type="ARBA" id="ARBA00023082"/>
    </source>
</evidence>
<comment type="caution">
    <text evidence="8">The sequence shown here is derived from an EMBL/GenBank/DDBJ whole genome shotgun (WGS) entry which is preliminary data.</text>
</comment>
<dbReference type="GO" id="GO:0003677">
    <property type="term" value="F:DNA binding"/>
    <property type="evidence" value="ECO:0007669"/>
    <property type="project" value="UniProtKB-KW"/>
</dbReference>
<accession>A0A9D1SFR3</accession>
<dbReference type="Pfam" id="PF08281">
    <property type="entry name" value="Sigma70_r4_2"/>
    <property type="match status" value="1"/>
</dbReference>
<evidence type="ECO:0000259" key="6">
    <source>
        <dbReference type="Pfam" id="PF04542"/>
    </source>
</evidence>
<dbReference type="GO" id="GO:0016987">
    <property type="term" value="F:sigma factor activity"/>
    <property type="evidence" value="ECO:0007669"/>
    <property type="project" value="UniProtKB-KW"/>
</dbReference>
<dbReference type="Gene3D" id="1.10.1740.10">
    <property type="match status" value="1"/>
</dbReference>
<evidence type="ECO:0000256" key="5">
    <source>
        <dbReference type="ARBA" id="ARBA00023163"/>
    </source>
</evidence>
<dbReference type="SUPFAM" id="SSF88946">
    <property type="entry name" value="Sigma2 domain of RNA polymerase sigma factors"/>
    <property type="match status" value="1"/>
</dbReference>
<evidence type="ECO:0000259" key="7">
    <source>
        <dbReference type="Pfam" id="PF08281"/>
    </source>
</evidence>
<dbReference type="PANTHER" id="PTHR43133">
    <property type="entry name" value="RNA POLYMERASE ECF-TYPE SIGMA FACTO"/>
    <property type="match status" value="1"/>
</dbReference>
<dbReference type="NCBIfam" id="TIGR02937">
    <property type="entry name" value="sigma70-ECF"/>
    <property type="match status" value="1"/>
</dbReference>
<reference evidence="8" key="2">
    <citation type="journal article" date="2021" name="PeerJ">
        <title>Extensive microbial diversity within the chicken gut microbiome revealed by metagenomics and culture.</title>
        <authorList>
            <person name="Gilroy R."/>
            <person name="Ravi A."/>
            <person name="Getino M."/>
            <person name="Pursley I."/>
            <person name="Horton D.L."/>
            <person name="Alikhan N.F."/>
            <person name="Baker D."/>
            <person name="Gharbi K."/>
            <person name="Hall N."/>
            <person name="Watson M."/>
            <person name="Adriaenssens E.M."/>
            <person name="Foster-Nyarko E."/>
            <person name="Jarju S."/>
            <person name="Secka A."/>
            <person name="Antonio M."/>
            <person name="Oren A."/>
            <person name="Chaudhuri R.R."/>
            <person name="La Ragione R."/>
            <person name="Hildebrand F."/>
            <person name="Pallen M.J."/>
        </authorList>
    </citation>
    <scope>NUCLEOTIDE SEQUENCE</scope>
    <source>
        <strain evidence="8">11687</strain>
    </source>
</reference>
<dbReference type="InterPro" id="IPR014284">
    <property type="entry name" value="RNA_pol_sigma-70_dom"/>
</dbReference>
<dbReference type="EMBL" id="DVMZ01000008">
    <property type="protein sequence ID" value="HIU58521.1"/>
    <property type="molecule type" value="Genomic_DNA"/>
</dbReference>